<gene>
    <name evidence="1" type="ORF">QQF64_024829</name>
</gene>
<evidence type="ECO:0000313" key="2">
    <source>
        <dbReference type="Proteomes" id="UP001558613"/>
    </source>
</evidence>
<proteinExistence type="predicted"/>
<dbReference type="SUPFAM" id="SSF57302">
    <property type="entry name" value="Snake toxin-like"/>
    <property type="match status" value="1"/>
</dbReference>
<accession>A0ABR3NMD8</accession>
<reference evidence="1 2" key="1">
    <citation type="submission" date="2023-09" db="EMBL/GenBank/DDBJ databases">
        <authorList>
            <person name="Wang M."/>
        </authorList>
    </citation>
    <scope>NUCLEOTIDE SEQUENCE [LARGE SCALE GENOMIC DNA]</scope>
    <source>
        <strain evidence="1">GT-2023</strain>
        <tissue evidence="1">Liver</tissue>
    </source>
</reference>
<organism evidence="1 2">
    <name type="scientific">Cirrhinus molitorella</name>
    <name type="common">mud carp</name>
    <dbReference type="NCBI Taxonomy" id="172907"/>
    <lineage>
        <taxon>Eukaryota</taxon>
        <taxon>Metazoa</taxon>
        <taxon>Chordata</taxon>
        <taxon>Craniata</taxon>
        <taxon>Vertebrata</taxon>
        <taxon>Euteleostomi</taxon>
        <taxon>Actinopterygii</taxon>
        <taxon>Neopterygii</taxon>
        <taxon>Teleostei</taxon>
        <taxon>Ostariophysi</taxon>
        <taxon>Cypriniformes</taxon>
        <taxon>Cyprinidae</taxon>
        <taxon>Labeoninae</taxon>
        <taxon>Labeonini</taxon>
        <taxon>Cirrhinus</taxon>
    </lineage>
</organism>
<dbReference type="Proteomes" id="UP001558613">
    <property type="component" value="Unassembled WGS sequence"/>
</dbReference>
<dbReference type="EMBL" id="JAYMGO010000003">
    <property type="protein sequence ID" value="KAL1278156.1"/>
    <property type="molecule type" value="Genomic_DNA"/>
</dbReference>
<protein>
    <submittedName>
        <fullName evidence="1">Uncharacterized protein</fullName>
    </submittedName>
</protein>
<dbReference type="InterPro" id="IPR045860">
    <property type="entry name" value="Snake_toxin-like_sf"/>
</dbReference>
<sequence length="106" mass="11401">MSSSAANTDDQQTAGLLWMDASKDFAKAENMKALVCVLVLILVCSTTVHSLQCFTCVGDDCKVRTECPPSANFCRTEATATSLLRTCEESCTPGENIYCCDQDLCG</sequence>
<keyword evidence="2" id="KW-1185">Reference proteome</keyword>
<comment type="caution">
    <text evidence="1">The sequence shown here is derived from an EMBL/GenBank/DDBJ whole genome shotgun (WGS) entry which is preliminary data.</text>
</comment>
<evidence type="ECO:0000313" key="1">
    <source>
        <dbReference type="EMBL" id="KAL1278156.1"/>
    </source>
</evidence>
<name>A0ABR3NMD8_9TELE</name>